<name>A0A450WS83_9GAMM</name>
<accession>A0A450WS83</accession>
<reference evidence="1" key="1">
    <citation type="submission" date="2019-02" db="EMBL/GenBank/DDBJ databases">
        <authorList>
            <person name="Gruber-Vodicka R. H."/>
            <person name="Seah K. B. B."/>
        </authorList>
    </citation>
    <scope>NUCLEOTIDE SEQUENCE</scope>
    <source>
        <strain evidence="1">BECK_S313</strain>
    </source>
</reference>
<proteinExistence type="predicted"/>
<protein>
    <submittedName>
        <fullName evidence="1">Uncharacterized protein</fullName>
    </submittedName>
</protein>
<dbReference type="EMBL" id="CAADFK010000190">
    <property type="protein sequence ID" value="VFK19892.1"/>
    <property type="molecule type" value="Genomic_DNA"/>
</dbReference>
<evidence type="ECO:0000313" key="1">
    <source>
        <dbReference type="EMBL" id="VFK19892.1"/>
    </source>
</evidence>
<gene>
    <name evidence="1" type="ORF">BECKLPF1236B_GA0070989_11904</name>
</gene>
<organism evidence="1">
    <name type="scientific">Candidatus Kentrum sp. LPFa</name>
    <dbReference type="NCBI Taxonomy" id="2126335"/>
    <lineage>
        <taxon>Bacteria</taxon>
        <taxon>Pseudomonadati</taxon>
        <taxon>Pseudomonadota</taxon>
        <taxon>Gammaproteobacteria</taxon>
        <taxon>Candidatus Kentrum</taxon>
    </lineage>
</organism>
<sequence length="71" mass="8592">MRLLHEVQNLATQGCVTKIQVFDFENLRKLPIFLRFRFVEPGMARAKRSLYKKGAGNRFSRALFRWKYQWK</sequence>
<dbReference type="AlphaFoldDB" id="A0A450WS83"/>